<dbReference type="GO" id="GO:0005634">
    <property type="term" value="C:nucleus"/>
    <property type="evidence" value="ECO:0000318"/>
    <property type="project" value="GO_Central"/>
</dbReference>
<dbReference type="Proteomes" id="UP000019116">
    <property type="component" value="Chromosome 1B"/>
</dbReference>
<evidence type="ECO:0000313" key="4">
    <source>
        <dbReference type="Proteomes" id="UP000019116"/>
    </source>
</evidence>
<dbReference type="OMA" id="GLMNEPE"/>
<dbReference type="GO" id="GO:0009927">
    <property type="term" value="F:histidine phosphotransfer kinase activity"/>
    <property type="evidence" value="ECO:0000318"/>
    <property type="project" value="GO_Central"/>
</dbReference>
<organism evidence="3">
    <name type="scientific">Triticum aestivum</name>
    <name type="common">Wheat</name>
    <dbReference type="NCBI Taxonomy" id="4565"/>
    <lineage>
        <taxon>Eukaryota</taxon>
        <taxon>Viridiplantae</taxon>
        <taxon>Streptophyta</taxon>
        <taxon>Embryophyta</taxon>
        <taxon>Tracheophyta</taxon>
        <taxon>Spermatophyta</taxon>
        <taxon>Magnoliopsida</taxon>
        <taxon>Liliopsida</taxon>
        <taxon>Poales</taxon>
        <taxon>Poaceae</taxon>
        <taxon>BOP clade</taxon>
        <taxon>Pooideae</taxon>
        <taxon>Triticodae</taxon>
        <taxon>Triticeae</taxon>
        <taxon>Triticinae</taxon>
        <taxon>Triticum</taxon>
    </lineage>
</organism>
<dbReference type="AlphaFoldDB" id="A0A3B5YRT4"/>
<evidence type="ECO:0000256" key="1">
    <source>
        <dbReference type="ARBA" id="ARBA00023012"/>
    </source>
</evidence>
<dbReference type="SUPFAM" id="SSF47226">
    <property type="entry name" value="Histidine-containing phosphotransfer domain, HPT domain"/>
    <property type="match status" value="1"/>
</dbReference>
<dbReference type="EnsemblPlants" id="TraesCS1B02G061300.1">
    <property type="protein sequence ID" value="TraesCS1B02G061300.1"/>
    <property type="gene ID" value="TraesCS1B02G061300"/>
</dbReference>
<dbReference type="GO" id="GO:0000160">
    <property type="term" value="P:phosphorelay signal transduction system"/>
    <property type="evidence" value="ECO:0000318"/>
    <property type="project" value="GO_Central"/>
</dbReference>
<comment type="domain">
    <text evidence="2">Histidine-containing phosphotransfer domain (HPt) contains an active histidine that mediates the phosphotransfer.</text>
</comment>
<keyword evidence="2" id="KW-0932">Cytokinin signaling pathway</keyword>
<evidence type="ECO:0000256" key="2">
    <source>
        <dbReference type="RuleBase" id="RU369004"/>
    </source>
</evidence>
<accession>A0A3B5YRT4</accession>
<dbReference type="InterPro" id="IPR045871">
    <property type="entry name" value="AHP1-5/YPD1"/>
</dbReference>
<sequence length="180" mass="20272">MAAAAIRAQINVLIATMFNTGLVDDAFLQLQRMREQGRVTPAYVVEVMNRFLNNAERIINDLIGLMNEPEVDFDKVDGLVQQLKLACSRRKPFPLYPPPPSLNCVYFFAASCAIQMCFPCQGVGAKRLNLCCVQHFSPEAKNKEGYLTALGCVRFQFYDLRSMFKIIMELEQHLAACGPK</sequence>
<dbReference type="Gene3D" id="1.20.120.160">
    <property type="entry name" value="HPT domain"/>
    <property type="match status" value="1"/>
</dbReference>
<keyword evidence="4" id="KW-1185">Reference proteome</keyword>
<keyword evidence="1 2" id="KW-0902">Two-component regulatory system</keyword>
<dbReference type="STRING" id="4565.A0A3B5YRT4"/>
<comment type="subcellular location">
    <subcellularLocation>
        <location evidence="2">Cytoplasm</location>
        <location evidence="2">Cytosol</location>
    </subcellularLocation>
    <subcellularLocation>
        <location evidence="2">Nucleus</location>
    </subcellularLocation>
</comment>
<dbReference type="GO" id="GO:0009736">
    <property type="term" value="P:cytokinin-activated signaling pathway"/>
    <property type="evidence" value="ECO:0000318"/>
    <property type="project" value="GO_Central"/>
</dbReference>
<dbReference type="GO" id="GO:0005737">
    <property type="term" value="C:cytoplasm"/>
    <property type="evidence" value="ECO:0000318"/>
    <property type="project" value="GO_Central"/>
</dbReference>
<dbReference type="SMR" id="A0A3B5YRT4"/>
<dbReference type="Gramene" id="TraesCS1B02G061300.1">
    <property type="protein sequence ID" value="TraesCS1B02G061300.1"/>
    <property type="gene ID" value="TraesCS1B02G061300"/>
</dbReference>
<comment type="function">
    <text evidence="2">Functions as a two-component phosphorelay mediators between cytokinin sensor histidine kinases and response regulators (B-type ARRs). Plays an important role in propagating cytokinin signal transduction.</text>
</comment>
<reference evidence="3" key="2">
    <citation type="submission" date="2018-10" db="UniProtKB">
        <authorList>
            <consortium name="EnsemblPlants"/>
        </authorList>
    </citation>
    <scope>IDENTIFICATION</scope>
</reference>
<dbReference type="GO" id="GO:0005829">
    <property type="term" value="C:cytosol"/>
    <property type="evidence" value="ECO:0007669"/>
    <property type="project" value="UniProtKB-SubCell"/>
</dbReference>
<evidence type="ECO:0000313" key="3">
    <source>
        <dbReference type="EnsemblPlants" id="TraesCS1B02G061300.1"/>
    </source>
</evidence>
<protein>
    <recommendedName>
        <fullName evidence="2">Histidine-containing phosphotransfer protein</fullName>
    </recommendedName>
</protein>
<proteinExistence type="predicted"/>
<reference evidence="3" key="1">
    <citation type="submission" date="2018-08" db="EMBL/GenBank/DDBJ databases">
        <authorList>
            <person name="Rossello M."/>
        </authorList>
    </citation>
    <scope>NUCLEOTIDE SEQUENCE [LARGE SCALE GENOMIC DNA]</scope>
    <source>
        <strain evidence="3">cv. Chinese Spring</strain>
    </source>
</reference>
<dbReference type="PANTHER" id="PTHR28242">
    <property type="entry name" value="PHOSPHORELAY INTERMEDIATE PROTEIN YPD1"/>
    <property type="match status" value="1"/>
</dbReference>
<name>A0A3B5YRT4_WHEAT</name>
<dbReference type="InterPro" id="IPR036641">
    <property type="entry name" value="HPT_dom_sf"/>
</dbReference>
<dbReference type="Gramene" id="TraesCS1B03G0149100.1">
    <property type="protein sequence ID" value="TraesCS1B03G0149100.1.CDS"/>
    <property type="gene ID" value="TraesCS1B03G0149100"/>
</dbReference>
<dbReference type="GO" id="GO:0043424">
    <property type="term" value="F:protein histidine kinase binding"/>
    <property type="evidence" value="ECO:0000318"/>
    <property type="project" value="GO_Central"/>
</dbReference>
<dbReference type="PANTHER" id="PTHR28242:SF27">
    <property type="entry name" value="HISTIDINE-CONTAINING PHOSPHOTRANSFER PROTEIN"/>
    <property type="match status" value="1"/>
</dbReference>